<keyword evidence="3" id="KW-1185">Reference proteome</keyword>
<dbReference type="Proteomes" id="UP001341281">
    <property type="component" value="Chromosome 07"/>
</dbReference>
<feature type="region of interest" description="Disordered" evidence="1">
    <location>
        <begin position="1"/>
        <end position="117"/>
    </location>
</feature>
<protein>
    <submittedName>
        <fullName evidence="2">Uncharacterized protein</fullName>
    </submittedName>
</protein>
<gene>
    <name evidence="2" type="ORF">U9M48_032506</name>
</gene>
<name>A0AAQ3U7F2_PASNO</name>
<dbReference type="AlphaFoldDB" id="A0AAQ3U7F2"/>
<accession>A0AAQ3U7F2</accession>
<evidence type="ECO:0000313" key="2">
    <source>
        <dbReference type="EMBL" id="WVZ85599.1"/>
    </source>
</evidence>
<reference evidence="2 3" key="1">
    <citation type="submission" date="2024-02" db="EMBL/GenBank/DDBJ databases">
        <title>High-quality chromosome-scale genome assembly of Pensacola bahiagrass (Paspalum notatum Flugge var. saurae).</title>
        <authorList>
            <person name="Vega J.M."/>
            <person name="Podio M."/>
            <person name="Orjuela J."/>
            <person name="Siena L.A."/>
            <person name="Pessino S.C."/>
            <person name="Combes M.C."/>
            <person name="Mariac C."/>
            <person name="Albertini E."/>
            <person name="Pupilli F."/>
            <person name="Ortiz J.P.A."/>
            <person name="Leblanc O."/>
        </authorList>
    </citation>
    <scope>NUCLEOTIDE SEQUENCE [LARGE SCALE GENOMIC DNA]</scope>
    <source>
        <strain evidence="2">R1</strain>
        <tissue evidence="2">Leaf</tissue>
    </source>
</reference>
<sequence>MAFAGKSKLPAPQNVPDAATGETEIQPSPTRRTAGSRPWPPRPPPTDGGGRRRKTAEGARHRAATQPPEPPLSIPAYRREDVCRTATSRHSSTDPRDPSHAGTLSSPADGPNTTTPT</sequence>
<evidence type="ECO:0000313" key="3">
    <source>
        <dbReference type="Proteomes" id="UP001341281"/>
    </source>
</evidence>
<dbReference type="EMBL" id="CP144751">
    <property type="protein sequence ID" value="WVZ85599.1"/>
    <property type="molecule type" value="Genomic_DNA"/>
</dbReference>
<organism evidence="2 3">
    <name type="scientific">Paspalum notatum var. saurae</name>
    <dbReference type="NCBI Taxonomy" id="547442"/>
    <lineage>
        <taxon>Eukaryota</taxon>
        <taxon>Viridiplantae</taxon>
        <taxon>Streptophyta</taxon>
        <taxon>Embryophyta</taxon>
        <taxon>Tracheophyta</taxon>
        <taxon>Spermatophyta</taxon>
        <taxon>Magnoliopsida</taxon>
        <taxon>Liliopsida</taxon>
        <taxon>Poales</taxon>
        <taxon>Poaceae</taxon>
        <taxon>PACMAD clade</taxon>
        <taxon>Panicoideae</taxon>
        <taxon>Andropogonodae</taxon>
        <taxon>Paspaleae</taxon>
        <taxon>Paspalinae</taxon>
        <taxon>Paspalum</taxon>
    </lineage>
</organism>
<feature type="compositionally biased region" description="Polar residues" evidence="1">
    <location>
        <begin position="23"/>
        <end position="33"/>
    </location>
</feature>
<feature type="compositionally biased region" description="Polar residues" evidence="1">
    <location>
        <begin position="102"/>
        <end position="117"/>
    </location>
</feature>
<proteinExistence type="predicted"/>
<evidence type="ECO:0000256" key="1">
    <source>
        <dbReference type="SAM" id="MobiDB-lite"/>
    </source>
</evidence>